<proteinExistence type="inferred from homology"/>
<accession>A0AAW4XMZ5</accession>
<organism evidence="3 4">
    <name type="scientific">Rhodococcus rhodochrous</name>
    <dbReference type="NCBI Taxonomy" id="1829"/>
    <lineage>
        <taxon>Bacteria</taxon>
        <taxon>Bacillati</taxon>
        <taxon>Actinomycetota</taxon>
        <taxon>Actinomycetes</taxon>
        <taxon>Mycobacteriales</taxon>
        <taxon>Nocardiaceae</taxon>
        <taxon>Rhodococcus</taxon>
    </lineage>
</organism>
<evidence type="ECO:0000256" key="1">
    <source>
        <dbReference type="ARBA" id="ARBA00008814"/>
    </source>
</evidence>
<sequence length="348" mass="36706">MNSLSSNPRPARKGLTAGVSLLVLAPFLLTACGTSVTSTGSGVSEGTSETATFTNCGRELTFEQLPTRVVGMMPSQTELLLRLGAQDSLVGQAQVSTSELPDDVAGRAADIPVLSTDTPPAREDLLAVSPDLVVSPTEYEFTAEQGYASIEQLAENGAQAYIATGGCADRRSNAQVADLFTDIATLGQILGVADEADALAEDAQNRLHAVEEAISGEEPVSVAQVWVEGNLLGAIGAGIEYDIIRTAGGENVFDPDAPEFADFFSAEINPEEIISRNPDAIVFGTTSDKQEQQVLEYLRATFPNVTAVRDDLLIGVPQSDFYPGTIGNVEAVETIAERLYPDAFQSEG</sequence>
<gene>
    <name evidence="3" type="ORF">LQ384_25365</name>
</gene>
<dbReference type="AlphaFoldDB" id="A0AAW4XMZ5"/>
<dbReference type="RefSeq" id="WP_051032973.1">
    <property type="nucleotide sequence ID" value="NZ_JAJNCO010000021.1"/>
</dbReference>
<dbReference type="InterPro" id="IPR002491">
    <property type="entry name" value="ABC_transptr_periplasmic_BD"/>
</dbReference>
<evidence type="ECO:0000313" key="4">
    <source>
        <dbReference type="Proteomes" id="UP001198630"/>
    </source>
</evidence>
<feature type="domain" description="Fe/B12 periplasmic-binding" evidence="2">
    <location>
        <begin position="68"/>
        <end position="343"/>
    </location>
</feature>
<dbReference type="EMBL" id="JAJNCO010000021">
    <property type="protein sequence ID" value="MCD2114442.1"/>
    <property type="molecule type" value="Genomic_DNA"/>
</dbReference>
<protein>
    <submittedName>
        <fullName evidence="3">ABC transporter substrate-binding protein</fullName>
    </submittedName>
</protein>
<comment type="similarity">
    <text evidence="1">Belongs to the bacterial solute-binding protein 8 family.</text>
</comment>
<dbReference type="InterPro" id="IPR050902">
    <property type="entry name" value="ABC_Transporter_SBP"/>
</dbReference>
<reference evidence="3" key="1">
    <citation type="submission" date="2021-11" db="EMBL/GenBank/DDBJ databases">
        <title>Development of a sustainable strategy for remediation of hydrocarbon-contaminated territories based on the waste exchange concept.</title>
        <authorList>
            <person name="Elkin A."/>
        </authorList>
    </citation>
    <scope>NUCLEOTIDE SEQUENCE</scope>
    <source>
        <strain evidence="3">IEGM 757</strain>
    </source>
</reference>
<dbReference type="Proteomes" id="UP001198630">
    <property type="component" value="Unassembled WGS sequence"/>
</dbReference>
<evidence type="ECO:0000313" key="3">
    <source>
        <dbReference type="EMBL" id="MCD2114442.1"/>
    </source>
</evidence>
<dbReference type="Pfam" id="PF01497">
    <property type="entry name" value="Peripla_BP_2"/>
    <property type="match status" value="1"/>
</dbReference>
<dbReference type="PANTHER" id="PTHR30535:SF7">
    <property type="entry name" value="IRON(III) DICITRATE-BINDING PROTEIN"/>
    <property type="match status" value="1"/>
</dbReference>
<dbReference type="PANTHER" id="PTHR30535">
    <property type="entry name" value="VITAMIN B12-BINDING PROTEIN"/>
    <property type="match status" value="1"/>
</dbReference>
<dbReference type="Gene3D" id="3.40.50.1980">
    <property type="entry name" value="Nitrogenase molybdenum iron protein domain"/>
    <property type="match status" value="2"/>
</dbReference>
<dbReference type="PROSITE" id="PS50983">
    <property type="entry name" value="FE_B12_PBP"/>
    <property type="match status" value="1"/>
</dbReference>
<comment type="caution">
    <text evidence="3">The sequence shown here is derived from an EMBL/GenBank/DDBJ whole genome shotgun (WGS) entry which is preliminary data.</text>
</comment>
<name>A0AAW4XMZ5_RHORH</name>
<dbReference type="SUPFAM" id="SSF53807">
    <property type="entry name" value="Helical backbone' metal receptor"/>
    <property type="match status" value="1"/>
</dbReference>
<evidence type="ECO:0000259" key="2">
    <source>
        <dbReference type="PROSITE" id="PS50983"/>
    </source>
</evidence>